<geneLocation type="plasmid" evidence="1 2">
    <name>pYSPA8-1</name>
</geneLocation>
<reference evidence="1 2" key="1">
    <citation type="submission" date="2022-10" db="EMBL/GenBank/DDBJ databases">
        <title>Draft genome sequence of Streptomyces sp. YSPA8.</title>
        <authorList>
            <person name="Moriuchi R."/>
            <person name="Dohra H."/>
            <person name="Yamamura H."/>
            <person name="Kodani S."/>
        </authorList>
    </citation>
    <scope>NUCLEOTIDE SEQUENCE [LARGE SCALE GENOMIC DNA]</scope>
    <source>
        <strain evidence="1 2">YSPA8</strain>
        <plasmid evidence="1 2">pYSPA8-1</plasmid>
    </source>
</reference>
<evidence type="ECO:0000313" key="1">
    <source>
        <dbReference type="EMBL" id="BDT39537.1"/>
    </source>
</evidence>
<dbReference type="GO" id="GO:0006629">
    <property type="term" value="P:lipid metabolic process"/>
    <property type="evidence" value="ECO:0007669"/>
    <property type="project" value="InterPro"/>
</dbReference>
<protein>
    <submittedName>
        <fullName evidence="1">Uncharacterized protein</fullName>
    </submittedName>
</protein>
<evidence type="ECO:0000313" key="2">
    <source>
        <dbReference type="Proteomes" id="UP001291653"/>
    </source>
</evidence>
<name>A0AA86J3R5_9ACTN</name>
<sequence length="596" mass="63120">MARYGCFKGGSGGVIVPGPGIQVTGDGTPTRPRRIRIVADPHVTELVEQCISGQLCRGLQHTGECIAVGISGDAGNAVRIAEEDGGLYGTCPANTECGYTADTLPPATFCTGTWGAGWANGPVSTLGSFTQGVAMGLPLSWADTYRLCDGTWIVAPYATPNAGALIPRVDTRWSRVTLGQIRSITIQHDPSYGECAIQSGLTTLDEVLFLTRGRQVLSLLAPSEVSDPESGTVRDLVDTVTRACSAGNIMLHLTGAATDADRARLQDARLSGVETGMVITTQEEADRHTPAKLAADGIAWVYVHRGLPDTVFETYKTAGLQVVLTRALLRSDAARAQRLGLRAVMADDPGYVCGRLKARTASPWCAGTVPAGQINMDTVARDQYSGKLGESASKLPTGPDPCGWKIPDQETATNADAMLLGWASPITATTYTLDWWQWWNPLGTTAASNRAGLIICAPDDVWPHDPSGASGPTSGSGRNSGYVLTHEQGAATGNIAMRIEKFTRGAAAGPSVTRNGTGASNQLPAGRWVRFRALVTPTAITYQRVSDTGNTVTYQVVLGTGGVADPSPHRGGYVWTYRQTTATTRFSSAYRNWMRS</sequence>
<dbReference type="SUPFAM" id="SSF51695">
    <property type="entry name" value="PLC-like phosphodiesterases"/>
    <property type="match status" value="1"/>
</dbReference>
<gene>
    <name evidence="1" type="ORF">SYYSPA8_37095</name>
</gene>
<dbReference type="Proteomes" id="UP001291653">
    <property type="component" value="Plasmid pYSPA8-1"/>
</dbReference>
<dbReference type="Gene3D" id="3.20.20.190">
    <property type="entry name" value="Phosphatidylinositol (PI) phosphodiesterase"/>
    <property type="match status" value="1"/>
</dbReference>
<dbReference type="AlphaFoldDB" id="A0AA86J3R5"/>
<dbReference type="RefSeq" id="WP_323451896.1">
    <property type="nucleotide sequence ID" value="NZ_LC735414.1"/>
</dbReference>
<proteinExistence type="predicted"/>
<dbReference type="EMBL" id="LC735414">
    <property type="protein sequence ID" value="BDT39537.1"/>
    <property type="molecule type" value="Genomic_DNA"/>
</dbReference>
<accession>A0AA86J3R5</accession>
<dbReference type="GO" id="GO:0008081">
    <property type="term" value="F:phosphoric diester hydrolase activity"/>
    <property type="evidence" value="ECO:0007669"/>
    <property type="project" value="InterPro"/>
</dbReference>
<dbReference type="InterPro" id="IPR017946">
    <property type="entry name" value="PLC-like_Pdiesterase_TIM-brl"/>
</dbReference>
<organism evidence="1 2">
    <name type="scientific">Streptomyces yaizuensis</name>
    <dbReference type="NCBI Taxonomy" id="2989713"/>
    <lineage>
        <taxon>Bacteria</taxon>
        <taxon>Bacillati</taxon>
        <taxon>Actinomycetota</taxon>
        <taxon>Actinomycetes</taxon>
        <taxon>Kitasatosporales</taxon>
        <taxon>Streptomycetaceae</taxon>
        <taxon>Streptomyces</taxon>
    </lineage>
</organism>
<keyword evidence="1" id="KW-0614">Plasmid</keyword>
<keyword evidence="2" id="KW-1185">Reference proteome</keyword>